<dbReference type="Proteomes" id="UP001529256">
    <property type="component" value="Unassembled WGS sequence"/>
</dbReference>
<keyword evidence="2" id="KW-1185">Reference proteome</keyword>
<dbReference type="EMBL" id="JAUDEA010000018">
    <property type="protein sequence ID" value="MDM8271792.1"/>
    <property type="molecule type" value="Genomic_DNA"/>
</dbReference>
<dbReference type="InterPro" id="IPR029039">
    <property type="entry name" value="Flavoprotein-like_sf"/>
</dbReference>
<protein>
    <submittedName>
        <fullName evidence="1">Uncharacterized protein</fullName>
    </submittedName>
</protein>
<proteinExistence type="predicted"/>
<comment type="caution">
    <text evidence="1">The sequence shown here is derived from an EMBL/GenBank/DDBJ whole genome shotgun (WGS) entry which is preliminary data.</text>
</comment>
<reference evidence="2" key="2">
    <citation type="submission" date="2023-06" db="EMBL/GenBank/DDBJ databases">
        <title>Identification and characterization of horizontal gene transfer across gut microbiota members of farm animals based on homology search.</title>
        <authorList>
            <person name="Zeman M."/>
            <person name="Kubasova T."/>
            <person name="Jahodarova E."/>
            <person name="Nykrynova M."/>
            <person name="Rychlik I."/>
        </authorList>
    </citation>
    <scope>NUCLEOTIDE SEQUENCE [LARGE SCALE GENOMIC DNA]</scope>
    <source>
        <strain evidence="2">153_Feed</strain>
    </source>
</reference>
<evidence type="ECO:0000313" key="1">
    <source>
        <dbReference type="EMBL" id="MDM8271792.1"/>
    </source>
</evidence>
<sequence>MYLIDSKPTPDERHACVIWLSRAGFVMGLDKRPVEAEPSPASVVAEVAEKHLCAWLFPPGRRCMSRLEIGEISSLRRGLETWPVMKDVIKYYESIVLATPVFDGRLPGIVTEALTKFGPYDLTGIAVLPVITLADSTGEPGDALLADLREALPGATLVEPLALLGETIEEIEPQLTPALDELVK</sequence>
<organism evidence="1 2">
    <name type="scientific">Thermophilibacter provencensis</name>
    <dbReference type="NCBI Taxonomy" id="1852386"/>
    <lineage>
        <taxon>Bacteria</taxon>
        <taxon>Bacillati</taxon>
        <taxon>Actinomycetota</taxon>
        <taxon>Coriobacteriia</taxon>
        <taxon>Coriobacteriales</taxon>
        <taxon>Atopobiaceae</taxon>
        <taxon>Thermophilibacter</taxon>
    </lineage>
</organism>
<reference evidence="1 2" key="3">
    <citation type="submission" date="2023-06" db="EMBL/GenBank/DDBJ databases">
        <authorList>
            <person name="Zeman M."/>
            <person name="Kubasova T."/>
            <person name="Jahodarova E."/>
            <person name="Nykrynova M."/>
            <person name="Rychlik I."/>
        </authorList>
    </citation>
    <scope>NUCLEOTIDE SEQUENCE [LARGE SCALE GENOMIC DNA]</scope>
    <source>
        <strain evidence="1 2">153_Feed</strain>
    </source>
</reference>
<name>A0ABT7V5A8_9ACTN</name>
<gene>
    <name evidence="1" type="ORF">QUW25_08955</name>
</gene>
<accession>A0ABT7V5A8</accession>
<evidence type="ECO:0000313" key="2">
    <source>
        <dbReference type="Proteomes" id="UP001529256"/>
    </source>
</evidence>
<reference evidence="1 2" key="1">
    <citation type="submission" date="2023-06" db="EMBL/GenBank/DDBJ databases">
        <title>Identification and characterization of horizontal gene transfer across gut microbiota members of farm animals based on homology search.</title>
        <authorList>
            <person name="Schwarzerova J."/>
            <person name="Nykrynova M."/>
            <person name="Jureckova K."/>
            <person name="Cejkova D."/>
            <person name="Rychlik I."/>
        </authorList>
    </citation>
    <scope>NUCLEOTIDE SEQUENCE [LARGE SCALE GENOMIC DNA]</scope>
    <source>
        <strain evidence="1 2">153_Feed</strain>
    </source>
</reference>
<dbReference type="Gene3D" id="3.40.50.360">
    <property type="match status" value="1"/>
</dbReference>
<dbReference type="RefSeq" id="WP_289511869.1">
    <property type="nucleotide sequence ID" value="NZ_JAUDEA010000018.1"/>
</dbReference>